<feature type="compositionally biased region" description="Low complexity" evidence="5">
    <location>
        <begin position="81"/>
        <end position="104"/>
    </location>
</feature>
<dbReference type="FunFam" id="2.10.110.10:FF:000105">
    <property type="entry name" value="Similar to LIM domain-containing protein"/>
    <property type="match status" value="1"/>
</dbReference>
<dbReference type="GO" id="GO:0046872">
    <property type="term" value="F:metal ion binding"/>
    <property type="evidence" value="ECO:0007669"/>
    <property type="project" value="UniProtKB-KW"/>
</dbReference>
<name>A0AAJ0DLR6_9PEZI</name>
<dbReference type="PANTHER" id="PTHR24210:SF14">
    <property type="entry name" value="LIM ZINC-BINDING DOMAIN-CONTAINING PROTEIN"/>
    <property type="match status" value="1"/>
</dbReference>
<keyword evidence="8" id="KW-1185">Reference proteome</keyword>
<feature type="compositionally biased region" description="Polar residues" evidence="5">
    <location>
        <begin position="658"/>
        <end position="675"/>
    </location>
</feature>
<feature type="compositionally biased region" description="Low complexity" evidence="5">
    <location>
        <begin position="173"/>
        <end position="184"/>
    </location>
</feature>
<feature type="compositionally biased region" description="Gly residues" evidence="5">
    <location>
        <begin position="860"/>
        <end position="874"/>
    </location>
</feature>
<feature type="compositionally biased region" description="Polar residues" evidence="5">
    <location>
        <begin position="467"/>
        <end position="484"/>
    </location>
</feature>
<dbReference type="PANTHER" id="PTHR24210">
    <property type="entry name" value="LIM DOMAIN-CONTAINING PROTEIN"/>
    <property type="match status" value="1"/>
</dbReference>
<gene>
    <name evidence="7" type="ORF">LTR09_006530</name>
</gene>
<feature type="domain" description="LIM zinc-binding" evidence="6">
    <location>
        <begin position="719"/>
        <end position="782"/>
    </location>
</feature>
<dbReference type="EMBL" id="JAWDJX010000021">
    <property type="protein sequence ID" value="KAK3052320.1"/>
    <property type="molecule type" value="Genomic_DNA"/>
</dbReference>
<evidence type="ECO:0000256" key="1">
    <source>
        <dbReference type="ARBA" id="ARBA00022723"/>
    </source>
</evidence>
<evidence type="ECO:0000256" key="4">
    <source>
        <dbReference type="PROSITE-ProRule" id="PRU00125"/>
    </source>
</evidence>
<proteinExistence type="predicted"/>
<comment type="caution">
    <text evidence="7">The sequence shown here is derived from an EMBL/GenBank/DDBJ whole genome shotgun (WGS) entry which is preliminary data.</text>
</comment>
<feature type="compositionally biased region" description="Pro residues" evidence="5">
    <location>
        <begin position="679"/>
        <end position="706"/>
    </location>
</feature>
<evidence type="ECO:0000259" key="6">
    <source>
        <dbReference type="PROSITE" id="PS50023"/>
    </source>
</evidence>
<dbReference type="GO" id="GO:0030695">
    <property type="term" value="F:GTPase regulator activity"/>
    <property type="evidence" value="ECO:0007669"/>
    <property type="project" value="UniProtKB-ARBA"/>
</dbReference>
<keyword evidence="3 4" id="KW-0440">LIM domain</keyword>
<dbReference type="AlphaFoldDB" id="A0AAJ0DLR6"/>
<accession>A0AAJ0DLR6</accession>
<feature type="compositionally biased region" description="Polar residues" evidence="5">
    <location>
        <begin position="300"/>
        <end position="321"/>
    </location>
</feature>
<feature type="compositionally biased region" description="Polar residues" evidence="5">
    <location>
        <begin position="227"/>
        <end position="244"/>
    </location>
</feature>
<feature type="compositionally biased region" description="Pro residues" evidence="5">
    <location>
        <begin position="616"/>
        <end position="630"/>
    </location>
</feature>
<keyword evidence="1 4" id="KW-0479">Metal-binding</keyword>
<dbReference type="Proteomes" id="UP001271007">
    <property type="component" value="Unassembled WGS sequence"/>
</dbReference>
<dbReference type="Gene3D" id="2.10.110.10">
    <property type="entry name" value="Cysteine Rich Protein"/>
    <property type="match status" value="2"/>
</dbReference>
<sequence length="890" mass="94619">MSLGATLAAGGMRPASFLPTIKCSQCGDEIEISAMGDHICAKSPADAKSQHASMSNPFTLRQMNASGSKPAQPSPLQFDSPRPQTRPRAPTAGSNSAPPSSRMRAPPPQINSDAANRPFLAPLPRPESPISPAASSRSGSSFGGRPPPPQRSVTTGPMPRLWDPRPPSPELSAGFDCAFPAFPFGDPPGSRPGSSNGRNSPSERGSSRAGSRQGGKPIEPFFPEPKSPTSRAGENVMNRMNTLKSGPFDPSRSRPSRDERSQEGMPLDRRRPSIPNMPFTEHAPPMPAAPNTDSFDFGTMSGTPAAQSTSSQPPNAGTQGPTMVRGPPQRPARPAEPLGANLFDEATNGTIPADFPLPPRMLQPGDRSKTLPTSHENNDELPALSRMQSEPAPRGRSARPALPEPARSEPSRGFPSRSTSRGGTSRVDYRLEDAPPVPKPVQELHRSNSRHKPSGSDSSTASSALSVENTGSSRGASPVTSAASSVDAFSPLSAEPGQYGDDQSMRVAGLNTKAQDNPGLRAEMPKQRKSPPRNFARPVPPKAEIEKPLESPVLPMGSNWPLESPMDPGLQNGVLGFPAEQAAPPPKFAHAEAPRTRKPGSGLSPADFLSDDYDPYRPPLSPMAEQPPPQQAQAPHTRARSRTTNQAPSRPMSPPTSIPSRSQTPQLSRAHTFDQSSFPHPPSSAPPAPSSTPFKPPPIPQEPTPAPLTRRTTTSGNKPICRGCSQPIQGKSVKAADGRLTGRWHKQCFVCKTCTQPFASADFYVIANNPYCEQHYHEKNGSTCAGCRRGIEGQYLETTSSGPGGARMERKYHPKCFTCASCRSVLSEDYFEIGGSVFCERHALAAMRAQPRQGGPPGPGRGGGQLMPHGGSGLSGLKAERRTTKLMMMG</sequence>
<dbReference type="Pfam" id="PF00412">
    <property type="entry name" value="LIM"/>
    <property type="match status" value="2"/>
</dbReference>
<evidence type="ECO:0000256" key="2">
    <source>
        <dbReference type="ARBA" id="ARBA00022833"/>
    </source>
</evidence>
<feature type="region of interest" description="Disordered" evidence="5">
    <location>
        <begin position="48"/>
        <end position="723"/>
    </location>
</feature>
<dbReference type="PROSITE" id="PS50023">
    <property type="entry name" value="LIM_DOMAIN_2"/>
    <property type="match status" value="2"/>
</dbReference>
<feature type="region of interest" description="Disordered" evidence="5">
    <location>
        <begin position="849"/>
        <end position="878"/>
    </location>
</feature>
<feature type="compositionally biased region" description="Low complexity" evidence="5">
    <location>
        <begin position="411"/>
        <end position="426"/>
    </location>
</feature>
<dbReference type="SMART" id="SM00132">
    <property type="entry name" value="LIM"/>
    <property type="match status" value="2"/>
</dbReference>
<feature type="compositionally biased region" description="Polar residues" evidence="5">
    <location>
        <begin position="50"/>
        <end position="77"/>
    </location>
</feature>
<evidence type="ECO:0000256" key="5">
    <source>
        <dbReference type="SAM" id="MobiDB-lite"/>
    </source>
</evidence>
<feature type="domain" description="LIM zinc-binding" evidence="6">
    <location>
        <begin position="783"/>
        <end position="849"/>
    </location>
</feature>
<dbReference type="SUPFAM" id="SSF57716">
    <property type="entry name" value="Glucocorticoid receptor-like (DNA-binding domain)"/>
    <property type="match status" value="1"/>
</dbReference>
<evidence type="ECO:0000313" key="7">
    <source>
        <dbReference type="EMBL" id="KAK3052320.1"/>
    </source>
</evidence>
<keyword evidence="2 4" id="KW-0862">Zinc</keyword>
<dbReference type="CDD" id="cd08368">
    <property type="entry name" value="LIM"/>
    <property type="match status" value="1"/>
</dbReference>
<dbReference type="CDD" id="cd09397">
    <property type="entry name" value="LIM1_UF1"/>
    <property type="match status" value="1"/>
</dbReference>
<dbReference type="InterPro" id="IPR001781">
    <property type="entry name" value="Znf_LIM"/>
</dbReference>
<dbReference type="InterPro" id="IPR017351">
    <property type="entry name" value="PINCH-1-4-like"/>
</dbReference>
<feature type="compositionally biased region" description="Low complexity" evidence="5">
    <location>
        <begin position="455"/>
        <end position="466"/>
    </location>
</feature>
<evidence type="ECO:0000256" key="3">
    <source>
        <dbReference type="ARBA" id="ARBA00023038"/>
    </source>
</evidence>
<organism evidence="7 8">
    <name type="scientific">Extremus antarcticus</name>
    <dbReference type="NCBI Taxonomy" id="702011"/>
    <lineage>
        <taxon>Eukaryota</taxon>
        <taxon>Fungi</taxon>
        <taxon>Dikarya</taxon>
        <taxon>Ascomycota</taxon>
        <taxon>Pezizomycotina</taxon>
        <taxon>Dothideomycetes</taxon>
        <taxon>Dothideomycetidae</taxon>
        <taxon>Mycosphaerellales</taxon>
        <taxon>Extremaceae</taxon>
        <taxon>Extremus</taxon>
    </lineage>
</organism>
<evidence type="ECO:0000313" key="8">
    <source>
        <dbReference type="Proteomes" id="UP001271007"/>
    </source>
</evidence>
<reference evidence="7" key="1">
    <citation type="submission" date="2023-04" db="EMBL/GenBank/DDBJ databases">
        <title>Black Yeasts Isolated from many extreme environments.</title>
        <authorList>
            <person name="Coleine C."/>
            <person name="Stajich J.E."/>
            <person name="Selbmann L."/>
        </authorList>
    </citation>
    <scope>NUCLEOTIDE SEQUENCE</scope>
    <source>
        <strain evidence="7">CCFEE 5312</strain>
    </source>
</reference>
<feature type="compositionally biased region" description="Basic and acidic residues" evidence="5">
    <location>
        <begin position="251"/>
        <end position="271"/>
    </location>
</feature>
<feature type="compositionally biased region" description="Low complexity" evidence="5">
    <location>
        <begin position="191"/>
        <end position="215"/>
    </location>
</feature>
<protein>
    <recommendedName>
        <fullName evidence="6">LIM zinc-binding domain-containing protein</fullName>
    </recommendedName>
</protein>
<feature type="compositionally biased region" description="Low complexity" evidence="5">
    <location>
        <begin position="130"/>
        <end position="144"/>
    </location>
</feature>